<dbReference type="GO" id="GO:0046872">
    <property type="term" value="F:metal ion binding"/>
    <property type="evidence" value="ECO:0007669"/>
    <property type="project" value="UniProtKB-KW"/>
</dbReference>
<dbReference type="InterPro" id="IPR048254">
    <property type="entry name" value="CDP_ALCOHOL_P_TRANSF_CS"/>
</dbReference>
<keyword evidence="13 16" id="KW-0472">Membrane</keyword>
<keyword evidence="7 16" id="KW-0808">Transferase</keyword>
<keyword evidence="8 18" id="KW-0812">Transmembrane</keyword>
<evidence type="ECO:0000256" key="15">
    <source>
        <dbReference type="ARBA" id="ARBA00023264"/>
    </source>
</evidence>
<name>A0A4U1FH94_MONMO</name>
<evidence type="ECO:0000256" key="7">
    <source>
        <dbReference type="ARBA" id="ARBA00022679"/>
    </source>
</evidence>
<dbReference type="GO" id="GO:0016020">
    <property type="term" value="C:membrane"/>
    <property type="evidence" value="ECO:0007669"/>
    <property type="project" value="UniProtKB-SubCell"/>
</dbReference>
<evidence type="ECO:0000313" key="20">
    <source>
        <dbReference type="Proteomes" id="UP000308365"/>
    </source>
</evidence>
<dbReference type="PANTHER" id="PTHR15362:SF4">
    <property type="entry name" value="CDP-DIACYLGLYCEROL--INOSITOL 3-PHOSPHATIDYLTRANSFERASE"/>
    <property type="match status" value="1"/>
</dbReference>
<keyword evidence="14 16" id="KW-0594">Phospholipid biosynthesis</keyword>
<evidence type="ECO:0000256" key="12">
    <source>
        <dbReference type="ARBA" id="ARBA00023098"/>
    </source>
</evidence>
<keyword evidence="10" id="KW-0460">Magnesium</keyword>
<evidence type="ECO:0000256" key="10">
    <source>
        <dbReference type="ARBA" id="ARBA00022842"/>
    </source>
</evidence>
<dbReference type="GO" id="GO:0005794">
    <property type="term" value="C:Golgi apparatus"/>
    <property type="evidence" value="ECO:0007669"/>
    <property type="project" value="TreeGrafter"/>
</dbReference>
<accession>A0A4U1FH94</accession>
<dbReference type="InterPro" id="IPR000462">
    <property type="entry name" value="CDP-OH_P_trans"/>
</dbReference>
<dbReference type="EC" id="2.7.8.11" evidence="5 16"/>
<dbReference type="Gene3D" id="1.20.120.1760">
    <property type="match status" value="1"/>
</dbReference>
<dbReference type="PANTHER" id="PTHR15362">
    <property type="entry name" value="PHOSPHATIDYLINOSITOL SYNTHASE"/>
    <property type="match status" value="1"/>
</dbReference>
<comment type="similarity">
    <text evidence="4 16 17">Belongs to the CDP-alcohol phosphatidyltransferase class-I family.</text>
</comment>
<evidence type="ECO:0000313" key="19">
    <source>
        <dbReference type="EMBL" id="TKC49203.1"/>
    </source>
</evidence>
<evidence type="ECO:0000256" key="11">
    <source>
        <dbReference type="ARBA" id="ARBA00022989"/>
    </source>
</evidence>
<evidence type="ECO:0000256" key="6">
    <source>
        <dbReference type="ARBA" id="ARBA00022516"/>
    </source>
</evidence>
<dbReference type="PROSITE" id="PS00379">
    <property type="entry name" value="CDP_ALCOHOL_P_TRANSF"/>
    <property type="match status" value="1"/>
</dbReference>
<protein>
    <recommendedName>
        <fullName evidence="5 16">CDP-diacylglycerol--inositol 3-phosphatidyltransferase</fullName>
        <ecNumber evidence="5 16">2.7.8.11</ecNumber>
    </recommendedName>
</protein>
<dbReference type="EMBL" id="RWIC01000128">
    <property type="protein sequence ID" value="TKC49203.1"/>
    <property type="molecule type" value="Genomic_DNA"/>
</dbReference>
<dbReference type="GO" id="GO:0003881">
    <property type="term" value="F:CDP-diacylglycerol-inositol 3-phosphatidyltransferase activity"/>
    <property type="evidence" value="ECO:0007669"/>
    <property type="project" value="UniProtKB-UniRule"/>
</dbReference>
<comment type="subcellular location">
    <subcellularLocation>
        <location evidence="3">Membrane</location>
        <topology evidence="3">Multi-pass membrane protein</topology>
    </subcellularLocation>
</comment>
<feature type="transmembrane region" description="Helical" evidence="18">
    <location>
        <begin position="20"/>
        <end position="42"/>
    </location>
</feature>
<dbReference type="InterPro" id="IPR043130">
    <property type="entry name" value="CDP-OH_PTrfase_TM_dom"/>
</dbReference>
<evidence type="ECO:0000256" key="9">
    <source>
        <dbReference type="ARBA" id="ARBA00022723"/>
    </source>
</evidence>
<evidence type="ECO:0000256" key="17">
    <source>
        <dbReference type="RuleBase" id="RU003750"/>
    </source>
</evidence>
<comment type="cofactor">
    <cofactor evidence="2">
        <name>Mg(2+)</name>
        <dbReference type="ChEBI" id="CHEBI:18420"/>
    </cofactor>
</comment>
<evidence type="ECO:0000256" key="3">
    <source>
        <dbReference type="ARBA" id="ARBA00004141"/>
    </source>
</evidence>
<dbReference type="AlphaFoldDB" id="A0A4U1FH94"/>
<evidence type="ECO:0000256" key="5">
    <source>
        <dbReference type="ARBA" id="ARBA00013212"/>
    </source>
</evidence>
<evidence type="ECO:0000256" key="18">
    <source>
        <dbReference type="SAM" id="Phobius"/>
    </source>
</evidence>
<gene>
    <name evidence="19" type="ORF">EI555_007734</name>
</gene>
<dbReference type="InterPro" id="IPR014387">
    <property type="entry name" value="CDP_diag_ino_3_P_euk"/>
</dbReference>
<evidence type="ECO:0000256" key="8">
    <source>
        <dbReference type="ARBA" id="ARBA00022692"/>
    </source>
</evidence>
<dbReference type="Pfam" id="PF01066">
    <property type="entry name" value="CDP-OH_P_transf"/>
    <property type="match status" value="1"/>
</dbReference>
<keyword evidence="11 18" id="KW-1133">Transmembrane helix</keyword>
<comment type="catalytic activity">
    <reaction evidence="16">
        <text>a CDP-1,2-diacyl-sn-glycerol + myo-inositol = a 1,2-diacyl-sn-glycero-3-phospho-(1D-myo-inositol) + CMP + H(+)</text>
        <dbReference type="Rhea" id="RHEA:11580"/>
        <dbReference type="ChEBI" id="CHEBI:15378"/>
        <dbReference type="ChEBI" id="CHEBI:17268"/>
        <dbReference type="ChEBI" id="CHEBI:57880"/>
        <dbReference type="ChEBI" id="CHEBI:58332"/>
        <dbReference type="ChEBI" id="CHEBI:60377"/>
        <dbReference type="EC" id="2.7.8.11"/>
    </reaction>
</comment>
<keyword evidence="15 16" id="KW-1208">Phospholipid metabolism</keyword>
<keyword evidence="9" id="KW-0479">Metal-binding</keyword>
<dbReference type="PIRSF" id="PIRSF000848">
    <property type="entry name" value="CDP_diag_ino_3_P"/>
    <property type="match status" value="1"/>
</dbReference>
<proteinExistence type="inferred from homology"/>
<evidence type="ECO:0000256" key="16">
    <source>
        <dbReference type="PIRNR" id="PIRNR000848"/>
    </source>
</evidence>
<sequence>MPGNFSEILSDLRDSELRIVFTIISFYFMLCCPLTSSSFYLLSGFLDAFDGHAARVLNQGTGFGAMLDMRADCCSTMCLLVNLALLYPHATLLFQLNVSLDVASHWLHLHSSVVRGSESHKMINLSGNPVLCILYTSRPALFILGAGNEPFYCLLLRHVLCNPGDQSHPCDLSGTFSWLCGSFPNVPLDHHLITAACNMAALDAADRAKKT</sequence>
<organism evidence="19 20">
    <name type="scientific">Monodon monoceros</name>
    <name type="common">Narwhal</name>
    <name type="synonym">Ceratodon monodon</name>
    <dbReference type="NCBI Taxonomy" id="40151"/>
    <lineage>
        <taxon>Eukaryota</taxon>
        <taxon>Metazoa</taxon>
        <taxon>Chordata</taxon>
        <taxon>Craniata</taxon>
        <taxon>Vertebrata</taxon>
        <taxon>Euteleostomi</taxon>
        <taxon>Mammalia</taxon>
        <taxon>Eutheria</taxon>
        <taxon>Laurasiatheria</taxon>
        <taxon>Artiodactyla</taxon>
        <taxon>Whippomorpha</taxon>
        <taxon>Cetacea</taxon>
        <taxon>Odontoceti</taxon>
        <taxon>Monodontidae</taxon>
        <taxon>Monodon</taxon>
    </lineage>
</organism>
<comment type="cofactor">
    <cofactor evidence="1">
        <name>Mn(2+)</name>
        <dbReference type="ChEBI" id="CHEBI:29035"/>
    </cofactor>
</comment>
<dbReference type="Proteomes" id="UP000308365">
    <property type="component" value="Unassembled WGS sequence"/>
</dbReference>
<keyword evidence="6 16" id="KW-0444">Lipid biosynthesis</keyword>
<evidence type="ECO:0000256" key="14">
    <source>
        <dbReference type="ARBA" id="ARBA00023209"/>
    </source>
</evidence>
<comment type="caution">
    <text evidence="19">The sequence shown here is derived from an EMBL/GenBank/DDBJ whole genome shotgun (WGS) entry which is preliminary data.</text>
</comment>
<dbReference type="GO" id="GO:0006661">
    <property type="term" value="P:phosphatidylinositol biosynthetic process"/>
    <property type="evidence" value="ECO:0007669"/>
    <property type="project" value="TreeGrafter"/>
</dbReference>
<reference evidence="20" key="1">
    <citation type="journal article" date="2019" name="IScience">
        <title>Narwhal Genome Reveals Long-Term Low Genetic Diversity despite Current Large Abundance Size.</title>
        <authorList>
            <person name="Westbury M.V."/>
            <person name="Petersen B."/>
            <person name="Garde E."/>
            <person name="Heide-Jorgensen M.P."/>
            <person name="Lorenzen E.D."/>
        </authorList>
    </citation>
    <scope>NUCLEOTIDE SEQUENCE [LARGE SCALE GENOMIC DNA]</scope>
</reference>
<evidence type="ECO:0000256" key="1">
    <source>
        <dbReference type="ARBA" id="ARBA00001936"/>
    </source>
</evidence>
<keyword evidence="12 16" id="KW-0443">Lipid metabolism</keyword>
<evidence type="ECO:0000256" key="2">
    <source>
        <dbReference type="ARBA" id="ARBA00001946"/>
    </source>
</evidence>
<evidence type="ECO:0000256" key="13">
    <source>
        <dbReference type="ARBA" id="ARBA00023136"/>
    </source>
</evidence>
<evidence type="ECO:0000256" key="4">
    <source>
        <dbReference type="ARBA" id="ARBA00010441"/>
    </source>
</evidence>